<keyword evidence="1" id="KW-0472">Membrane</keyword>
<evidence type="ECO:0000313" key="2">
    <source>
        <dbReference type="EMBL" id="MDQ7247465.1"/>
    </source>
</evidence>
<gene>
    <name evidence="2" type="ORF">Q8A70_07290</name>
</gene>
<evidence type="ECO:0000313" key="3">
    <source>
        <dbReference type="Proteomes" id="UP001230156"/>
    </source>
</evidence>
<comment type="caution">
    <text evidence="2">The sequence shown here is derived from an EMBL/GenBank/DDBJ whole genome shotgun (WGS) entry which is preliminary data.</text>
</comment>
<sequence length="72" mass="7968">MTTLNDEILADRQRTWGGVSRLLFWGTIESLMLTLVTVLFAINGPSLGMFVFGFGAIIIVSGIVLNRIFARH</sequence>
<feature type="transmembrane region" description="Helical" evidence="1">
    <location>
        <begin position="22"/>
        <end position="42"/>
    </location>
</feature>
<dbReference type="Proteomes" id="UP001230156">
    <property type="component" value="Unassembled WGS sequence"/>
</dbReference>
<accession>A0ABU0YIB9</accession>
<dbReference type="EMBL" id="JAUYVI010000002">
    <property type="protein sequence ID" value="MDQ7247465.1"/>
    <property type="molecule type" value="Genomic_DNA"/>
</dbReference>
<keyword evidence="1" id="KW-0812">Transmembrane</keyword>
<evidence type="ECO:0000256" key="1">
    <source>
        <dbReference type="SAM" id="Phobius"/>
    </source>
</evidence>
<proteinExistence type="predicted"/>
<name>A0ABU0YIB9_9PROT</name>
<organism evidence="2 3">
    <name type="scientific">Dongia sedimenti</name>
    <dbReference type="NCBI Taxonomy" id="3064282"/>
    <lineage>
        <taxon>Bacteria</taxon>
        <taxon>Pseudomonadati</taxon>
        <taxon>Pseudomonadota</taxon>
        <taxon>Alphaproteobacteria</taxon>
        <taxon>Rhodospirillales</taxon>
        <taxon>Dongiaceae</taxon>
        <taxon>Dongia</taxon>
    </lineage>
</organism>
<dbReference type="RefSeq" id="WP_379954867.1">
    <property type="nucleotide sequence ID" value="NZ_JAUYVI010000002.1"/>
</dbReference>
<protein>
    <submittedName>
        <fullName evidence="2">Uncharacterized protein</fullName>
    </submittedName>
</protein>
<keyword evidence="1" id="KW-1133">Transmembrane helix</keyword>
<reference evidence="3" key="1">
    <citation type="submission" date="2023-08" db="EMBL/GenBank/DDBJ databases">
        <title>Rhodospirillaceae gen. nov., a novel taxon isolated from the Yangtze River Yuezi River estuary sludge.</title>
        <authorList>
            <person name="Ruan L."/>
        </authorList>
    </citation>
    <scope>NUCLEOTIDE SEQUENCE [LARGE SCALE GENOMIC DNA]</scope>
    <source>
        <strain evidence="3">R-7</strain>
    </source>
</reference>
<keyword evidence="3" id="KW-1185">Reference proteome</keyword>
<feature type="transmembrane region" description="Helical" evidence="1">
    <location>
        <begin position="48"/>
        <end position="69"/>
    </location>
</feature>